<dbReference type="PROSITE" id="PS00557">
    <property type="entry name" value="FMN_HYDROXY_ACID_DH_1"/>
    <property type="match status" value="1"/>
</dbReference>
<dbReference type="Gene3D" id="3.20.20.70">
    <property type="entry name" value="Aldolase class I"/>
    <property type="match status" value="1"/>
</dbReference>
<protein>
    <recommendedName>
        <fullName evidence="6">Oxidase FUB9</fullName>
    </recommendedName>
    <alternativeName>
        <fullName evidence="7">Fusaric acid biosynthesis protein 9</fullName>
    </alternativeName>
</protein>
<dbReference type="InterPro" id="IPR008259">
    <property type="entry name" value="FMN_hydac_DH_AS"/>
</dbReference>
<comment type="caution">
    <text evidence="11">The sequence shown here is derived from an EMBL/GenBank/DDBJ whole genome shotgun (WGS) entry which is preliminary data.</text>
</comment>
<feature type="domain" description="FMN hydroxy acid dehydrogenase" evidence="10">
    <location>
        <begin position="2"/>
        <end position="370"/>
    </location>
</feature>
<dbReference type="GO" id="GO:0005737">
    <property type="term" value="C:cytoplasm"/>
    <property type="evidence" value="ECO:0007669"/>
    <property type="project" value="UniProtKB-ARBA"/>
</dbReference>
<dbReference type="FunFam" id="3.20.20.70:FF:000056">
    <property type="entry name" value="hydroxyacid oxidase 2"/>
    <property type="match status" value="1"/>
</dbReference>
<dbReference type="GO" id="GO:0010181">
    <property type="term" value="F:FMN binding"/>
    <property type="evidence" value="ECO:0007669"/>
    <property type="project" value="InterPro"/>
</dbReference>
<keyword evidence="4" id="KW-0560">Oxidoreductase</keyword>
<dbReference type="SUPFAM" id="SSF51395">
    <property type="entry name" value="FMN-linked oxidoreductases"/>
    <property type="match status" value="1"/>
</dbReference>
<feature type="binding site" evidence="9">
    <location>
        <position position="176"/>
    </location>
    <ligand>
        <name>glyoxylate</name>
        <dbReference type="ChEBI" id="CHEBI:36655"/>
    </ligand>
</feature>
<evidence type="ECO:0000259" key="10">
    <source>
        <dbReference type="PROSITE" id="PS51349"/>
    </source>
</evidence>
<feature type="binding site" evidence="9">
    <location>
        <position position="268"/>
    </location>
    <ligand>
        <name>glyoxylate</name>
        <dbReference type="ChEBI" id="CHEBI:36655"/>
    </ligand>
</feature>
<evidence type="ECO:0000256" key="3">
    <source>
        <dbReference type="ARBA" id="ARBA00022643"/>
    </source>
</evidence>
<reference evidence="11 12" key="1">
    <citation type="journal article" date="2018" name="MBio">
        <title>Comparative Genomics Reveals the Core Gene Toolbox for the Fungus-Insect Symbiosis.</title>
        <authorList>
            <person name="Wang Y."/>
            <person name="Stata M."/>
            <person name="Wang W."/>
            <person name="Stajich J.E."/>
            <person name="White M.M."/>
            <person name="Moncalvo J.M."/>
        </authorList>
    </citation>
    <scope>NUCLEOTIDE SEQUENCE [LARGE SCALE GENOMIC DNA]</scope>
    <source>
        <strain evidence="11 12">SWE-8-4</strain>
    </source>
</reference>
<evidence type="ECO:0000256" key="7">
    <source>
        <dbReference type="ARBA" id="ARBA00083297"/>
    </source>
</evidence>
<evidence type="ECO:0000256" key="8">
    <source>
        <dbReference type="PIRSR" id="PIRSR000138-1"/>
    </source>
</evidence>
<proteinExistence type="inferred from homology"/>
<evidence type="ECO:0000256" key="9">
    <source>
        <dbReference type="PIRSR" id="PIRSR000138-2"/>
    </source>
</evidence>
<dbReference type="CDD" id="cd02809">
    <property type="entry name" value="alpha_hydroxyacid_oxid_FMN"/>
    <property type="match status" value="1"/>
</dbReference>
<feature type="binding site" evidence="9">
    <location>
        <position position="167"/>
    </location>
    <ligand>
        <name>glyoxylate</name>
        <dbReference type="ChEBI" id="CHEBI:36655"/>
    </ligand>
</feature>
<feature type="binding site" evidence="9">
    <location>
        <position position="28"/>
    </location>
    <ligand>
        <name>glyoxylate</name>
        <dbReference type="ChEBI" id="CHEBI:36655"/>
    </ligand>
</feature>
<feature type="binding site" evidence="9">
    <location>
        <position position="263"/>
    </location>
    <ligand>
        <name>glyoxylate</name>
        <dbReference type="ChEBI" id="CHEBI:36655"/>
    </ligand>
</feature>
<dbReference type="Proteomes" id="UP000245383">
    <property type="component" value="Unassembled WGS sequence"/>
</dbReference>
<dbReference type="OrthoDB" id="1925334at2759"/>
<dbReference type="PANTHER" id="PTHR10578:SF107">
    <property type="entry name" value="2-HYDROXYACID OXIDASE 1"/>
    <property type="match status" value="1"/>
</dbReference>
<evidence type="ECO:0000256" key="5">
    <source>
        <dbReference type="ARBA" id="ARBA00024042"/>
    </source>
</evidence>
<dbReference type="PIRSF" id="PIRSF000138">
    <property type="entry name" value="Al-hdrx_acd_dh"/>
    <property type="match status" value="1"/>
</dbReference>
<accession>A0A2T9YQX2</accession>
<feature type="binding site" evidence="9">
    <location>
        <position position="110"/>
    </location>
    <ligand>
        <name>FMN</name>
        <dbReference type="ChEBI" id="CHEBI:58210"/>
    </ligand>
</feature>
<feature type="binding site" evidence="9">
    <location>
        <position position="241"/>
    </location>
    <ligand>
        <name>FMN</name>
        <dbReference type="ChEBI" id="CHEBI:58210"/>
    </ligand>
</feature>
<evidence type="ECO:0000313" key="11">
    <source>
        <dbReference type="EMBL" id="PVU94729.1"/>
    </source>
</evidence>
<dbReference type="InterPro" id="IPR037396">
    <property type="entry name" value="FMN_HAD"/>
</dbReference>
<dbReference type="PROSITE" id="PS51349">
    <property type="entry name" value="FMN_HYDROXY_ACID_DH_2"/>
    <property type="match status" value="1"/>
</dbReference>
<feature type="binding site" evidence="9">
    <location>
        <position position="139"/>
    </location>
    <ligand>
        <name>FMN</name>
        <dbReference type="ChEBI" id="CHEBI:58210"/>
    </ligand>
</feature>
<gene>
    <name evidence="11" type="ORF">BB561_002308</name>
</gene>
<evidence type="ECO:0000256" key="2">
    <source>
        <dbReference type="ARBA" id="ARBA00022630"/>
    </source>
</evidence>
<feature type="binding site" evidence="9">
    <location>
        <position position="265"/>
    </location>
    <ligand>
        <name>glyoxylate</name>
        <dbReference type="ChEBI" id="CHEBI:36655"/>
    </ligand>
</feature>
<dbReference type="PANTHER" id="PTHR10578">
    <property type="entry name" value="S -2-HYDROXY-ACID OXIDASE-RELATED"/>
    <property type="match status" value="1"/>
</dbReference>
<feature type="binding site" evidence="9">
    <location>
        <begin position="319"/>
        <end position="320"/>
    </location>
    <ligand>
        <name>FMN</name>
        <dbReference type="ChEBI" id="CHEBI:58210"/>
    </ligand>
</feature>
<dbReference type="AlphaFoldDB" id="A0A2T9YQX2"/>
<evidence type="ECO:0000313" key="12">
    <source>
        <dbReference type="Proteomes" id="UP000245383"/>
    </source>
</evidence>
<name>A0A2T9YQX2_9FUNG</name>
<evidence type="ECO:0000256" key="6">
    <source>
        <dbReference type="ARBA" id="ARBA00073420"/>
    </source>
</evidence>
<feature type="binding site" evidence="9">
    <location>
        <begin position="81"/>
        <end position="83"/>
    </location>
    <ligand>
        <name>FMN</name>
        <dbReference type="ChEBI" id="CHEBI:58210"/>
    </ligand>
</feature>
<comment type="similarity">
    <text evidence="5">Belongs to the FMN-dependent alpha-hydroxy acid dehydrogenase family.</text>
</comment>
<keyword evidence="2 9" id="KW-0285">Flavoprotein</keyword>
<evidence type="ECO:0000256" key="4">
    <source>
        <dbReference type="ARBA" id="ARBA00023002"/>
    </source>
</evidence>
<feature type="active site" description="Proton acceptor" evidence="8">
    <location>
        <position position="265"/>
    </location>
</feature>
<sequence length="374" mass="40853">MSAFKKIANIQDIEDAALKKLDRNVLDYYGPGAQDNITNKDNKLAYDRYQLCPRVLRDVSNVDMSVSIFGHTFKTPVFVAASAMQKMANPIGEAGAARSACKNGAGYSLSTVSTTSLEDISKSVAPLESQGHQSVRWFQLYVYKDRLKSLDLIKRAENAGFTALLVTADTPYLGRRLANIRHGFMLPDHLRLANFDKGEGDSAKKDSNYISKYISDQIDPSLSWKDLKWLKTQTKLPILVKGVLTAEDAKLVVENGLDGIVVSNHGGRQLDGVSATIDALDEVVQAVDNKIPVLIDGGVMRGSDVFKALALGAKAVFVGRPVLWSLALDGEKGVDLMFDILNEELRLTMALSGVSNVSQIDKSYIKPLATRSKL</sequence>
<dbReference type="InterPro" id="IPR013785">
    <property type="entry name" value="Aldolase_TIM"/>
</dbReference>
<dbReference type="GO" id="GO:0016491">
    <property type="term" value="F:oxidoreductase activity"/>
    <property type="evidence" value="ECO:0007669"/>
    <property type="project" value="UniProtKB-KW"/>
</dbReference>
<dbReference type="EMBL" id="MBFR01000076">
    <property type="protein sequence ID" value="PVU94729.1"/>
    <property type="molecule type" value="Genomic_DNA"/>
</dbReference>
<dbReference type="Pfam" id="PF01070">
    <property type="entry name" value="FMN_dh"/>
    <property type="match status" value="1"/>
</dbReference>
<dbReference type="InterPro" id="IPR012133">
    <property type="entry name" value="Alpha-hydoxy_acid_DH_FMN"/>
</dbReference>
<keyword evidence="12" id="KW-1185">Reference proteome</keyword>
<comment type="cofactor">
    <cofactor evidence="1">
        <name>FMN</name>
        <dbReference type="ChEBI" id="CHEBI:58210"/>
    </cofactor>
</comment>
<feature type="binding site" evidence="9">
    <location>
        <position position="141"/>
    </location>
    <ligand>
        <name>glyoxylate</name>
        <dbReference type="ChEBI" id="CHEBI:36655"/>
    </ligand>
</feature>
<dbReference type="STRING" id="133385.A0A2T9YQX2"/>
<evidence type="ECO:0000256" key="1">
    <source>
        <dbReference type="ARBA" id="ARBA00001917"/>
    </source>
</evidence>
<keyword evidence="3 9" id="KW-0288">FMN</keyword>
<organism evidence="11 12">
    <name type="scientific">Smittium simulii</name>
    <dbReference type="NCBI Taxonomy" id="133385"/>
    <lineage>
        <taxon>Eukaryota</taxon>
        <taxon>Fungi</taxon>
        <taxon>Fungi incertae sedis</taxon>
        <taxon>Zoopagomycota</taxon>
        <taxon>Kickxellomycotina</taxon>
        <taxon>Harpellomycetes</taxon>
        <taxon>Harpellales</taxon>
        <taxon>Legeriomycetaceae</taxon>
        <taxon>Smittium</taxon>
    </lineage>
</organism>
<dbReference type="InterPro" id="IPR000262">
    <property type="entry name" value="FMN-dep_DH"/>
</dbReference>